<dbReference type="EMBL" id="FNUE01000001">
    <property type="protein sequence ID" value="SEE25476.1"/>
    <property type="molecule type" value="Genomic_DNA"/>
</dbReference>
<dbReference type="EMBL" id="LGBR01000001">
    <property type="protein sequence ID" value="KOY50813.1"/>
    <property type="molecule type" value="Genomic_DNA"/>
</dbReference>
<gene>
    <name evidence="4" type="ORF">I602_373</name>
    <name evidence="5" type="ORF">SAMN05444353_1412</name>
</gene>
<feature type="domain" description="Nudix hydrolase" evidence="3">
    <location>
        <begin position="70"/>
        <end position="198"/>
    </location>
</feature>
<dbReference type="Proteomes" id="UP000037716">
    <property type="component" value="Unassembled WGS sequence"/>
</dbReference>
<proteinExistence type="inferred from homology"/>
<organism evidence="4 6">
    <name type="scientific">Polaribacter dokdonensis DSW-5</name>
    <dbReference type="NCBI Taxonomy" id="1300348"/>
    <lineage>
        <taxon>Bacteria</taxon>
        <taxon>Pseudomonadati</taxon>
        <taxon>Bacteroidota</taxon>
        <taxon>Flavobacteriia</taxon>
        <taxon>Flavobacteriales</taxon>
        <taxon>Flavobacteriaceae</taxon>
    </lineage>
</organism>
<dbReference type="InterPro" id="IPR020476">
    <property type="entry name" value="Nudix_hydrolase"/>
</dbReference>
<comment type="caution">
    <text evidence="4">The sequence shown here is derived from an EMBL/GenBank/DDBJ whole genome shotgun (WGS) entry which is preliminary data.</text>
</comment>
<keyword evidence="1 2" id="KW-0378">Hydrolase</keyword>
<evidence type="ECO:0000313" key="4">
    <source>
        <dbReference type="EMBL" id="KOY50813.1"/>
    </source>
</evidence>
<evidence type="ECO:0000259" key="3">
    <source>
        <dbReference type="PROSITE" id="PS51462"/>
    </source>
</evidence>
<dbReference type="PRINTS" id="PR00502">
    <property type="entry name" value="NUDIXFAMILY"/>
</dbReference>
<dbReference type="GO" id="GO:0006167">
    <property type="term" value="P:AMP biosynthetic process"/>
    <property type="evidence" value="ECO:0007669"/>
    <property type="project" value="TreeGrafter"/>
</dbReference>
<dbReference type="InterPro" id="IPR051325">
    <property type="entry name" value="Nudix_hydrolase_domain"/>
</dbReference>
<dbReference type="InterPro" id="IPR020084">
    <property type="entry name" value="NUDIX_hydrolase_CS"/>
</dbReference>
<dbReference type="Gene3D" id="3.90.79.10">
    <property type="entry name" value="Nucleoside Triphosphate Pyrophosphohydrolase"/>
    <property type="match status" value="1"/>
</dbReference>
<dbReference type="PANTHER" id="PTHR21340:SF0">
    <property type="entry name" value="BIS(5'-NUCLEOSYL)-TETRAPHOSPHATASE [ASYMMETRICAL]"/>
    <property type="match status" value="1"/>
</dbReference>
<evidence type="ECO:0000313" key="7">
    <source>
        <dbReference type="Proteomes" id="UP000183071"/>
    </source>
</evidence>
<evidence type="ECO:0000256" key="1">
    <source>
        <dbReference type="ARBA" id="ARBA00022801"/>
    </source>
</evidence>
<dbReference type="InterPro" id="IPR000086">
    <property type="entry name" value="NUDIX_hydrolase_dom"/>
</dbReference>
<name>A0A0M9CEF5_9FLAO</name>
<reference evidence="4 6" key="1">
    <citation type="submission" date="2015-07" db="EMBL/GenBank/DDBJ databases">
        <title>Genome of Polaribacter dokdonenesis DSW-5, isolated from seawater off Dokdo in Korea.</title>
        <authorList>
            <person name="Yoon K."/>
            <person name="Song J.Y."/>
            <person name="Kim J.F."/>
        </authorList>
    </citation>
    <scope>NUCLEOTIDE SEQUENCE [LARGE SCALE GENOMIC DNA]</scope>
    <source>
        <strain evidence="4 6">DSW-5</strain>
    </source>
</reference>
<dbReference type="PANTHER" id="PTHR21340">
    <property type="entry name" value="DIADENOSINE 5,5-P1,P4-TETRAPHOSPHATE PYROPHOSPHOHYDROLASE MUTT"/>
    <property type="match status" value="1"/>
</dbReference>
<protein>
    <submittedName>
        <fullName evidence="5">NUDIX domain-containing protein</fullName>
    </submittedName>
    <submittedName>
        <fullName evidence="4">NUDIX hydrolase</fullName>
    </submittedName>
</protein>
<dbReference type="Proteomes" id="UP000183071">
    <property type="component" value="Unassembled WGS sequence"/>
</dbReference>
<dbReference type="PROSITE" id="PS00893">
    <property type="entry name" value="NUDIX_BOX"/>
    <property type="match status" value="1"/>
</dbReference>
<dbReference type="PATRIC" id="fig|1300348.6.peg.373"/>
<dbReference type="CDD" id="cd03673">
    <property type="entry name" value="NUDIX_Ap6A_hydrolase"/>
    <property type="match status" value="1"/>
</dbReference>
<dbReference type="PROSITE" id="PS51462">
    <property type="entry name" value="NUDIX"/>
    <property type="match status" value="1"/>
</dbReference>
<accession>A0A0M9CEF5</accession>
<dbReference type="STRING" id="1300348.I602_373"/>
<dbReference type="Pfam" id="PF00293">
    <property type="entry name" value="NUDIX"/>
    <property type="match status" value="1"/>
</dbReference>
<dbReference type="SUPFAM" id="SSF55811">
    <property type="entry name" value="Nudix"/>
    <property type="match status" value="1"/>
</dbReference>
<dbReference type="InterPro" id="IPR015797">
    <property type="entry name" value="NUDIX_hydrolase-like_dom_sf"/>
</dbReference>
<sequence length="201" mass="22987">MSQMYKVFVNDKPIIITSSSKNEKNFPIYSFSEINFKDVLLKLQETSTFGIILITANLELDWQLFIKNLKVIPAAGGLVLNDEKSVLFIYRNEVWDLPKGGIEKGESKEIAAIREVEEECGITNLSIIKQLPTTYHIYDYKGLNLKQTFWFLMHSNDDSTLTPQLEEGITKVAFLNSKEIKSALTNTYTNIKLVYDAYKQA</sequence>
<reference evidence="5 7" key="2">
    <citation type="submission" date="2016-10" db="EMBL/GenBank/DDBJ databases">
        <authorList>
            <person name="Varghese N."/>
            <person name="Submissions S."/>
        </authorList>
    </citation>
    <scope>NUCLEOTIDE SEQUENCE [LARGE SCALE GENOMIC DNA]</scope>
    <source>
        <strain evidence="5 7">DSW-5</strain>
    </source>
</reference>
<dbReference type="AlphaFoldDB" id="A0A0M9CEF5"/>
<keyword evidence="7" id="KW-1185">Reference proteome</keyword>
<dbReference type="GO" id="GO:0006754">
    <property type="term" value="P:ATP biosynthetic process"/>
    <property type="evidence" value="ECO:0007669"/>
    <property type="project" value="TreeGrafter"/>
</dbReference>
<dbReference type="OrthoDB" id="9816289at2"/>
<comment type="similarity">
    <text evidence="2">Belongs to the Nudix hydrolase family.</text>
</comment>
<evidence type="ECO:0000313" key="6">
    <source>
        <dbReference type="Proteomes" id="UP000037716"/>
    </source>
</evidence>
<evidence type="ECO:0000256" key="2">
    <source>
        <dbReference type="RuleBase" id="RU003476"/>
    </source>
</evidence>
<evidence type="ECO:0000313" key="5">
    <source>
        <dbReference type="EMBL" id="SEE25476.1"/>
    </source>
</evidence>
<dbReference type="GO" id="GO:0004081">
    <property type="term" value="F:bis(5'-nucleosyl)-tetraphosphatase (asymmetrical) activity"/>
    <property type="evidence" value="ECO:0007669"/>
    <property type="project" value="TreeGrafter"/>
</dbReference>